<reference evidence="2" key="1">
    <citation type="journal article" date="2014" name="Int. J. Syst. Evol. Microbiol.">
        <title>Complete genome sequence of Corynebacterium casei LMG S-19264T (=DSM 44701T), isolated from a smear-ripened cheese.</title>
        <authorList>
            <consortium name="US DOE Joint Genome Institute (JGI-PGF)"/>
            <person name="Walter F."/>
            <person name="Albersmeier A."/>
            <person name="Kalinowski J."/>
            <person name="Ruckert C."/>
        </authorList>
    </citation>
    <scope>NUCLEOTIDE SEQUENCE</scope>
    <source>
        <strain evidence="2">CGMCC 1.12754</strain>
    </source>
</reference>
<sequence length="323" mass="34230">MKKINITEINGFYFGHAHDVDALTGCTVIISKDGAIAGVDVRGGSPGTRETDVLNPVNLVEEVHAVFLSGGSAFGLDVGGGIMKYLEEQGIGFDVQVTKVPIVSGTILFDLFPGDSFTRPDKKMGYTACQNAFNNCPFIEGSVGAGIGATVGKGLGYEYAMRGGIGIHAVQIGELQIGAVIAVNAFGDIVDLNTNQVLAGMYDRKTKKFMDSGQQIQKQLYRQSTNRFSGNTTIGAVVTNAKLSKSQANKIASIAHDGYARAIRPSHTFVDGDTVFTLSSNRIEVDLNSLSMLAVEVVEQAIYNAVLNAKTVAGIPSFAEVNH</sequence>
<gene>
    <name evidence="2" type="ORF">GCM10011398_06810</name>
</gene>
<dbReference type="PANTHER" id="PTHR36512">
    <property type="entry name" value="D-AMINOPEPTIDASE"/>
    <property type="match status" value="1"/>
</dbReference>
<dbReference type="InterPro" id="IPR005321">
    <property type="entry name" value="Peptidase_S58_DmpA"/>
</dbReference>
<name>A0A917H2V1_9BACI</name>
<evidence type="ECO:0000313" key="2">
    <source>
        <dbReference type="EMBL" id="GGG65808.1"/>
    </source>
</evidence>
<organism evidence="2 3">
    <name type="scientific">Virgibacillus oceani</name>
    <dbReference type="NCBI Taxonomy" id="1479511"/>
    <lineage>
        <taxon>Bacteria</taxon>
        <taxon>Bacillati</taxon>
        <taxon>Bacillota</taxon>
        <taxon>Bacilli</taxon>
        <taxon>Bacillales</taxon>
        <taxon>Bacillaceae</taxon>
        <taxon>Virgibacillus</taxon>
    </lineage>
</organism>
<dbReference type="PANTHER" id="PTHR36512:SF3">
    <property type="entry name" value="BLR5678 PROTEIN"/>
    <property type="match status" value="1"/>
</dbReference>
<evidence type="ECO:0000313" key="3">
    <source>
        <dbReference type="Proteomes" id="UP000622860"/>
    </source>
</evidence>
<keyword evidence="3" id="KW-1185">Reference proteome</keyword>
<comment type="caution">
    <text evidence="2">The sequence shown here is derived from an EMBL/GenBank/DDBJ whole genome shotgun (WGS) entry which is preliminary data.</text>
</comment>
<comment type="similarity">
    <text evidence="1">Belongs to the peptidase S58 family.</text>
</comment>
<dbReference type="RefSeq" id="WP_188453922.1">
    <property type="nucleotide sequence ID" value="NZ_BMFR01000001.1"/>
</dbReference>
<dbReference type="EMBL" id="BMFR01000001">
    <property type="protein sequence ID" value="GGG65808.1"/>
    <property type="molecule type" value="Genomic_DNA"/>
</dbReference>
<dbReference type="AlphaFoldDB" id="A0A917H2V1"/>
<reference evidence="2" key="2">
    <citation type="submission" date="2020-09" db="EMBL/GenBank/DDBJ databases">
        <authorList>
            <person name="Sun Q."/>
            <person name="Zhou Y."/>
        </authorList>
    </citation>
    <scope>NUCLEOTIDE SEQUENCE</scope>
    <source>
        <strain evidence="2">CGMCC 1.12754</strain>
    </source>
</reference>
<accession>A0A917H2V1</accession>
<dbReference type="SUPFAM" id="SSF56266">
    <property type="entry name" value="DmpA/ArgJ-like"/>
    <property type="match status" value="1"/>
</dbReference>
<dbReference type="CDD" id="cd02252">
    <property type="entry name" value="nylC_like"/>
    <property type="match status" value="1"/>
</dbReference>
<dbReference type="Proteomes" id="UP000622860">
    <property type="component" value="Unassembled WGS sequence"/>
</dbReference>
<proteinExistence type="inferred from homology"/>
<dbReference type="InterPro" id="IPR016117">
    <property type="entry name" value="ArgJ-like_dom_sf"/>
</dbReference>
<dbReference type="Gene3D" id="3.60.70.12">
    <property type="entry name" value="L-amino peptidase D-ALA esterase/amidase"/>
    <property type="match status" value="1"/>
</dbReference>
<protein>
    <submittedName>
        <fullName evidence="2">Peptidase</fullName>
    </submittedName>
</protein>
<dbReference type="GO" id="GO:0004177">
    <property type="term" value="F:aminopeptidase activity"/>
    <property type="evidence" value="ECO:0007669"/>
    <property type="project" value="TreeGrafter"/>
</dbReference>
<dbReference type="Pfam" id="PF03576">
    <property type="entry name" value="Peptidase_S58"/>
    <property type="match status" value="1"/>
</dbReference>
<evidence type="ECO:0000256" key="1">
    <source>
        <dbReference type="ARBA" id="ARBA00007068"/>
    </source>
</evidence>